<reference evidence="1 2" key="1">
    <citation type="submission" date="2024-09" db="EMBL/GenBank/DDBJ databases">
        <title>Chromosome-scale assembly of Riccia sorocarpa.</title>
        <authorList>
            <person name="Paukszto L."/>
        </authorList>
    </citation>
    <scope>NUCLEOTIDE SEQUENCE [LARGE SCALE GENOMIC DNA]</scope>
    <source>
        <strain evidence="1">LP-2024</strain>
        <tissue evidence="1">Aerial parts of the thallus</tissue>
    </source>
</reference>
<evidence type="ECO:0000313" key="1">
    <source>
        <dbReference type="EMBL" id="KAL3691882.1"/>
    </source>
</evidence>
<sequence>MDLTTSPAKRQSGTASFTALTEEDELVPSLWQKLNFSLTFVKRNMLLPNLKTNSWDKYSLDFVGADEYIAAHNVPAHGGLLCYRIRKITGSELWITVVVMNPLTRKWRRLIVPHQLQRRCDEMMWGLMVDRESGSYKVIGWEVRSVVCSMGELLWVTQGWDKDPLSDGVIYRLFKYNFKLEAWSMVTHLEEGQVRLVYNDVENRPVMGVDVFALSVNPPRVTRLPKIHDREILTYGTFAATLKAFV</sequence>
<dbReference type="PANTHER" id="PTHR31672">
    <property type="entry name" value="BNACNNG10540D PROTEIN"/>
    <property type="match status" value="1"/>
</dbReference>
<dbReference type="PANTHER" id="PTHR31672:SF2">
    <property type="entry name" value="F-BOX DOMAIN-CONTAINING PROTEIN"/>
    <property type="match status" value="1"/>
</dbReference>
<comment type="caution">
    <text evidence="1">The sequence shown here is derived from an EMBL/GenBank/DDBJ whole genome shotgun (WGS) entry which is preliminary data.</text>
</comment>
<evidence type="ECO:0000313" key="2">
    <source>
        <dbReference type="Proteomes" id="UP001633002"/>
    </source>
</evidence>
<protein>
    <recommendedName>
        <fullName evidence="3">F-box associated domain-containing protein</fullName>
    </recommendedName>
</protein>
<dbReference type="EMBL" id="JBJQOH010000003">
    <property type="protein sequence ID" value="KAL3691882.1"/>
    <property type="molecule type" value="Genomic_DNA"/>
</dbReference>
<organism evidence="1 2">
    <name type="scientific">Riccia sorocarpa</name>
    <dbReference type="NCBI Taxonomy" id="122646"/>
    <lineage>
        <taxon>Eukaryota</taxon>
        <taxon>Viridiplantae</taxon>
        <taxon>Streptophyta</taxon>
        <taxon>Embryophyta</taxon>
        <taxon>Marchantiophyta</taxon>
        <taxon>Marchantiopsida</taxon>
        <taxon>Marchantiidae</taxon>
        <taxon>Marchantiales</taxon>
        <taxon>Ricciaceae</taxon>
        <taxon>Riccia</taxon>
    </lineage>
</organism>
<accession>A0ABD3HMU1</accession>
<dbReference type="Proteomes" id="UP001633002">
    <property type="component" value="Unassembled WGS sequence"/>
</dbReference>
<dbReference type="AlphaFoldDB" id="A0ABD3HMU1"/>
<gene>
    <name evidence="1" type="ORF">R1sor_005533</name>
</gene>
<evidence type="ECO:0008006" key="3">
    <source>
        <dbReference type="Google" id="ProtNLM"/>
    </source>
</evidence>
<keyword evidence="2" id="KW-1185">Reference proteome</keyword>
<proteinExistence type="predicted"/>
<dbReference type="InterPro" id="IPR050796">
    <property type="entry name" value="SCF_F-box_component"/>
</dbReference>
<name>A0ABD3HMU1_9MARC</name>